<dbReference type="SUPFAM" id="SSF53756">
    <property type="entry name" value="UDP-Glycosyltransferase/glycogen phosphorylase"/>
    <property type="match status" value="1"/>
</dbReference>
<dbReference type="InParanoid" id="A0A6P3ZZC6"/>
<evidence type="ECO:0000256" key="1">
    <source>
        <dbReference type="ARBA" id="ARBA00009995"/>
    </source>
</evidence>
<dbReference type="RefSeq" id="XP_015887659.3">
    <property type="nucleotide sequence ID" value="XM_016032173.4"/>
</dbReference>
<evidence type="ECO:0000313" key="6">
    <source>
        <dbReference type="RefSeq" id="XP_015887659.3"/>
    </source>
</evidence>
<evidence type="ECO:0000313" key="5">
    <source>
        <dbReference type="Proteomes" id="UP001652623"/>
    </source>
</evidence>
<keyword evidence="2 3" id="KW-0808">Transferase</keyword>
<keyword evidence="3" id="KW-0328">Glycosyltransferase</keyword>
<dbReference type="PANTHER" id="PTHR48045:SF24">
    <property type="entry name" value="GLYCOSYLTRANSFERASE"/>
    <property type="match status" value="1"/>
</dbReference>
<dbReference type="KEGG" id="zju:107422690"/>
<dbReference type="GeneID" id="107422690"/>
<dbReference type="PROSITE" id="PS00375">
    <property type="entry name" value="UDPGT"/>
    <property type="match status" value="1"/>
</dbReference>
<accession>A0A6P3ZZC6</accession>
<dbReference type="EC" id="2.4.1.-" evidence="4"/>
<evidence type="ECO:0000256" key="4">
    <source>
        <dbReference type="RuleBase" id="RU362057"/>
    </source>
</evidence>
<dbReference type="AlphaFoldDB" id="A0A6P3ZZC6"/>
<evidence type="ECO:0000256" key="3">
    <source>
        <dbReference type="RuleBase" id="RU003718"/>
    </source>
</evidence>
<name>A0A6P3ZZC6_ZIZJJ</name>
<dbReference type="GO" id="GO:0008194">
    <property type="term" value="F:UDP-glycosyltransferase activity"/>
    <property type="evidence" value="ECO:0007669"/>
    <property type="project" value="InterPro"/>
</dbReference>
<protein>
    <recommendedName>
        <fullName evidence="4">Glycosyltransferase</fullName>
        <ecNumber evidence="4">2.4.1.-</ecNumber>
    </recommendedName>
</protein>
<dbReference type="InterPro" id="IPR035595">
    <property type="entry name" value="UDP_glycos_trans_CS"/>
</dbReference>
<organism evidence="5 6">
    <name type="scientific">Ziziphus jujuba</name>
    <name type="common">Chinese jujube</name>
    <name type="synonym">Ziziphus sativa</name>
    <dbReference type="NCBI Taxonomy" id="326968"/>
    <lineage>
        <taxon>Eukaryota</taxon>
        <taxon>Viridiplantae</taxon>
        <taxon>Streptophyta</taxon>
        <taxon>Embryophyta</taxon>
        <taxon>Tracheophyta</taxon>
        <taxon>Spermatophyta</taxon>
        <taxon>Magnoliopsida</taxon>
        <taxon>eudicotyledons</taxon>
        <taxon>Gunneridae</taxon>
        <taxon>Pentapetalae</taxon>
        <taxon>rosids</taxon>
        <taxon>fabids</taxon>
        <taxon>Rosales</taxon>
        <taxon>Rhamnaceae</taxon>
        <taxon>Paliureae</taxon>
        <taxon>Ziziphus</taxon>
    </lineage>
</organism>
<comment type="similarity">
    <text evidence="1 3">Belongs to the UDP-glycosyltransferase family.</text>
</comment>
<reference evidence="6" key="1">
    <citation type="submission" date="2025-08" db="UniProtKB">
        <authorList>
            <consortium name="RefSeq"/>
        </authorList>
    </citation>
    <scope>IDENTIFICATION</scope>
    <source>
        <tissue evidence="6">Seedling</tissue>
    </source>
</reference>
<dbReference type="PANTHER" id="PTHR48045">
    <property type="entry name" value="UDP-GLYCOSYLTRANSFERASE 72B1"/>
    <property type="match status" value="1"/>
</dbReference>
<proteinExistence type="inferred from homology"/>
<dbReference type="CDD" id="cd03784">
    <property type="entry name" value="GT1_Gtf-like"/>
    <property type="match status" value="1"/>
</dbReference>
<evidence type="ECO:0000256" key="2">
    <source>
        <dbReference type="ARBA" id="ARBA00022679"/>
    </source>
</evidence>
<dbReference type="Pfam" id="PF00201">
    <property type="entry name" value="UDPGT"/>
    <property type="match status" value="1"/>
</dbReference>
<keyword evidence="5" id="KW-1185">Reference proteome</keyword>
<dbReference type="Gene3D" id="3.40.50.2000">
    <property type="entry name" value="Glycogen Phosphorylase B"/>
    <property type="match status" value="2"/>
</dbReference>
<sequence length="480" mass="52437">MAMKQKFHIAILPSPGISHLIPFVEFAKRLLLQNNNFHVTCIIPNNGPPSKATKAIVESLPTSIDSIFLPPVSFNDFPNGIVPILQIILTMSRSLPSLRHVLESLVSKAHLSAFLTDLFGTDTLDVAKEFNIPAFIFFPSPATVLSLFLMAPKLDVTVPCEFRDLPGPMEIPGAIPIRGKDLPEPFQNRKSEIYKCFLNLAKRLTEVEGIMVNTFTDMEFGAIKAMQHQKGEPNCIISPPVYPIGPIIQTGSSSDDHGSECSTWLDNQPCGSVLYVSFGSGGTLSTEQLKELALGLEMSGQKFLWVVRRSNELPSAAYLNSQLSQGDFDPSEVLPNGFLGRTKGQGLVVASWAPQIEILRHGSTGGFLTHCGWNSTLEGVMFGKPLIAWPLFAEQEMNAVMLVEVLKVALRPKASESGLIGREEIVKVVKGLIEGEEGKRLGQRMNDLKDAANRALSKDGSSTRALSELASKWQNLEASK</sequence>
<gene>
    <name evidence="6" type="primary">LOC107422690</name>
</gene>
<dbReference type="InterPro" id="IPR002213">
    <property type="entry name" value="UDP_glucos_trans"/>
</dbReference>
<dbReference type="Proteomes" id="UP001652623">
    <property type="component" value="Chromosome 7"/>
</dbReference>